<dbReference type="PRINTS" id="PR00368">
    <property type="entry name" value="FADPNR"/>
</dbReference>
<evidence type="ECO:0000256" key="1">
    <source>
        <dbReference type="ARBA" id="ARBA00005272"/>
    </source>
</evidence>
<keyword evidence="8" id="KW-1185">Reference proteome</keyword>
<keyword evidence="7" id="KW-0614">Plasmid</keyword>
<evidence type="ECO:0000313" key="8">
    <source>
        <dbReference type="Proteomes" id="UP000068210"/>
    </source>
</evidence>
<dbReference type="EMBL" id="CP010421">
    <property type="protein sequence ID" value="AJE23847.1"/>
    <property type="molecule type" value="Genomic_DNA"/>
</dbReference>
<dbReference type="InterPro" id="IPR036188">
    <property type="entry name" value="FAD/NAD-bd_sf"/>
</dbReference>
<keyword evidence="2" id="KW-0285">Flavoprotein</keyword>
<dbReference type="GO" id="GO:0003954">
    <property type="term" value="F:NADH dehydrogenase activity"/>
    <property type="evidence" value="ECO:0007669"/>
    <property type="project" value="InterPro"/>
</dbReference>
<reference evidence="7 8" key="1">
    <citation type="journal article" date="2015" name="PLoS ONE">
        <title>Azotobacter Genomes: The Genome of Azotobacter chroococcum NCIMB 8003 (ATCC 4412).</title>
        <authorList>
            <person name="Robson R.L."/>
            <person name="Jones R."/>
            <person name="Robson R.M."/>
            <person name="Schwartz A."/>
            <person name="Richardson T.H."/>
        </authorList>
    </citation>
    <scope>NUCLEOTIDE SEQUENCE [LARGE SCALE GENOMIC DNA]</scope>
    <source>
        <strain evidence="7 8">NCIMB 8003</strain>
        <plasmid evidence="8">Plasmid pAcX50f</plasmid>
    </source>
</reference>
<dbReference type="PRINTS" id="PR00469">
    <property type="entry name" value="PNDRDTASEII"/>
</dbReference>
<protein>
    <submittedName>
        <fullName evidence="7">Putative NADH dehydrogenase FAD-containing subunit</fullName>
    </submittedName>
</protein>
<dbReference type="AlphaFoldDB" id="A0A0C4WXZ6"/>
<evidence type="ECO:0000256" key="5">
    <source>
        <dbReference type="ARBA" id="ARBA00023027"/>
    </source>
</evidence>
<geneLocation type="plasmid" evidence="7 8">
    <name>pAcX50f</name>
</geneLocation>
<dbReference type="KEGG" id="acx:Achr_f1530"/>
<dbReference type="Pfam" id="PF07992">
    <property type="entry name" value="Pyr_redox_2"/>
    <property type="match status" value="1"/>
</dbReference>
<evidence type="ECO:0000259" key="6">
    <source>
        <dbReference type="Pfam" id="PF07992"/>
    </source>
</evidence>
<evidence type="ECO:0000313" key="7">
    <source>
        <dbReference type="EMBL" id="AJE23847.1"/>
    </source>
</evidence>
<evidence type="ECO:0000256" key="3">
    <source>
        <dbReference type="ARBA" id="ARBA00022827"/>
    </source>
</evidence>
<comment type="similarity">
    <text evidence="1">Belongs to the NADH dehydrogenase family.</text>
</comment>
<gene>
    <name evidence="7" type="ORF">Achr_f1530</name>
</gene>
<keyword evidence="4" id="KW-0560">Oxidoreductase</keyword>
<dbReference type="PANTHER" id="PTHR43706">
    <property type="entry name" value="NADH DEHYDROGENASE"/>
    <property type="match status" value="1"/>
</dbReference>
<proteinExistence type="inferred from homology"/>
<accession>A0A0C4WXZ6</accession>
<dbReference type="HOGENOM" id="CLU_021377_8_0_6"/>
<evidence type="ECO:0000256" key="2">
    <source>
        <dbReference type="ARBA" id="ARBA00022630"/>
    </source>
</evidence>
<dbReference type="Gene3D" id="3.50.50.100">
    <property type="match status" value="1"/>
</dbReference>
<dbReference type="SUPFAM" id="SSF51905">
    <property type="entry name" value="FAD/NAD(P)-binding domain"/>
    <property type="match status" value="1"/>
</dbReference>
<organism evidence="7 8">
    <name type="scientific">Azotobacter chroococcum NCIMB 8003</name>
    <dbReference type="NCBI Taxonomy" id="1328314"/>
    <lineage>
        <taxon>Bacteria</taxon>
        <taxon>Pseudomonadati</taxon>
        <taxon>Pseudomonadota</taxon>
        <taxon>Gammaproteobacteria</taxon>
        <taxon>Pseudomonadales</taxon>
        <taxon>Pseudomonadaceae</taxon>
        <taxon>Azotobacter</taxon>
    </lineage>
</organism>
<sequence length="405" mass="43303">MPGAIMEQNILIIGSGFAGLWSALSAVRLLDQHDRTDVHVTLLAPQAELRIRPRFYEPNVHDMRAPLLDLFAVTGVCFVQGLALNIDAEGRKVTYRNAEGDEAALGYDRLILASGSQLFRPAVPGLAEHAFDVDQIEQAARLEQHLFALASQPESISRNTVVVAGGGFTGIETATELPARLRAILGDDAEVRVIVIDRGAQVGAALGDDIRPAILEASRELGIEWRLGRLVAAVDAQGVVLDDDQRIDAGTVIWTAGFHASGLTEQISAPRDASGRLQVDSYLKVEGMAYIYAAGDTARAATDELGNFSVMSCQHAIPLGRHAGNNAAAELIGVAPQVYSQPKYVTCLDLGAWGAVYTEGWDRQQKLIGAEAKTLKTQINTQWIYPPAADRAVALAAADPSIPVA</sequence>
<keyword evidence="5" id="KW-0520">NAD</keyword>
<name>A0A0C4WXZ6_9GAMM</name>
<feature type="domain" description="FAD/NAD(P)-binding" evidence="6">
    <location>
        <begin position="9"/>
        <end position="317"/>
    </location>
</feature>
<dbReference type="InterPro" id="IPR045024">
    <property type="entry name" value="NDH-2"/>
</dbReference>
<evidence type="ECO:0000256" key="4">
    <source>
        <dbReference type="ARBA" id="ARBA00023002"/>
    </source>
</evidence>
<keyword evidence="3" id="KW-0274">FAD</keyword>
<dbReference type="PANTHER" id="PTHR43706:SF45">
    <property type="entry name" value="NADH DEHYDROGENASE-LIKE PROTEIN RV1812C"/>
    <property type="match status" value="1"/>
</dbReference>
<dbReference type="Proteomes" id="UP000068210">
    <property type="component" value="Plasmid pAcX50f"/>
</dbReference>
<dbReference type="InterPro" id="IPR023753">
    <property type="entry name" value="FAD/NAD-binding_dom"/>
</dbReference>